<protein>
    <recommendedName>
        <fullName evidence="3">Phytanoyl-CoA dioxygenase family protein</fullName>
    </recommendedName>
</protein>
<evidence type="ECO:0000313" key="1">
    <source>
        <dbReference type="EMBL" id="QHT71550.1"/>
    </source>
</evidence>
<dbReference type="GO" id="GO:0016706">
    <property type="term" value="F:2-oxoglutarate-dependent dioxygenase activity"/>
    <property type="evidence" value="ECO:0007669"/>
    <property type="project" value="UniProtKB-ARBA"/>
</dbReference>
<reference evidence="1 2" key="1">
    <citation type="submission" date="2020-01" db="EMBL/GenBank/DDBJ databases">
        <authorList>
            <person name="Kim M.K."/>
        </authorList>
    </citation>
    <scope>NUCLEOTIDE SEQUENCE [LARGE SCALE GENOMIC DNA]</scope>
    <source>
        <strain evidence="1 2">172606-1</strain>
    </source>
</reference>
<gene>
    <name evidence="1" type="ORF">GXP67_35250</name>
</gene>
<dbReference type="KEGG" id="rhoz:GXP67_35250"/>
<keyword evidence="2" id="KW-1185">Reference proteome</keyword>
<dbReference type="Pfam" id="PF05721">
    <property type="entry name" value="PhyH"/>
    <property type="match status" value="1"/>
</dbReference>
<dbReference type="InterPro" id="IPR008775">
    <property type="entry name" value="Phytyl_CoA_dOase-like"/>
</dbReference>
<sequence length="278" mass="31638">MAANPLSQIFSKEKLVDSTLLNKIGVQPFRIIMANLASQIRSKSEGNSLTDQINTLKEEGLLVISNFLPAEEFAKIKQEAMQLISDPANISRVIKDGPNSLKVFDLTDQLITKAPTLLNYFNNEKLLTLFGSTTKKGIKPENIVKWLEVLEQGEGNRHADTQTHMHSDTYYDTYKAWLYLEDITLNKAPFAYVKSTQKVNMARLRYDYKNSISERPSPSRRITEEEINQRALKETIVTCKANTLAMANTFGYHRRLEGESGNSRIALYTSVRFHPFKL</sequence>
<organism evidence="1 2">
    <name type="scientific">Rhodocytophaga rosea</name>
    <dbReference type="NCBI Taxonomy" id="2704465"/>
    <lineage>
        <taxon>Bacteria</taxon>
        <taxon>Pseudomonadati</taxon>
        <taxon>Bacteroidota</taxon>
        <taxon>Cytophagia</taxon>
        <taxon>Cytophagales</taxon>
        <taxon>Rhodocytophagaceae</taxon>
        <taxon>Rhodocytophaga</taxon>
    </lineage>
</organism>
<dbReference type="Proteomes" id="UP000480178">
    <property type="component" value="Chromosome"/>
</dbReference>
<proteinExistence type="predicted"/>
<evidence type="ECO:0008006" key="3">
    <source>
        <dbReference type="Google" id="ProtNLM"/>
    </source>
</evidence>
<dbReference type="EMBL" id="CP048222">
    <property type="protein sequence ID" value="QHT71550.1"/>
    <property type="molecule type" value="Genomic_DNA"/>
</dbReference>
<dbReference type="AlphaFoldDB" id="A0A6C0GW85"/>
<dbReference type="RefSeq" id="WP_162447485.1">
    <property type="nucleotide sequence ID" value="NZ_CP048222.1"/>
</dbReference>
<dbReference type="SUPFAM" id="SSF51197">
    <property type="entry name" value="Clavaminate synthase-like"/>
    <property type="match status" value="1"/>
</dbReference>
<name>A0A6C0GW85_9BACT</name>
<accession>A0A6C0GW85</accession>
<evidence type="ECO:0000313" key="2">
    <source>
        <dbReference type="Proteomes" id="UP000480178"/>
    </source>
</evidence>
<dbReference type="Gene3D" id="2.60.120.620">
    <property type="entry name" value="q2cbj1_9rhob like domain"/>
    <property type="match status" value="1"/>
</dbReference>